<evidence type="ECO:0000313" key="3">
    <source>
        <dbReference type="EMBL" id="KAL3800165.1"/>
    </source>
</evidence>
<dbReference type="Gene3D" id="1.25.40.20">
    <property type="entry name" value="Ankyrin repeat-containing domain"/>
    <property type="match status" value="1"/>
</dbReference>
<name>A0ABD3QI94_9STRA</name>
<reference evidence="3 4" key="1">
    <citation type="journal article" date="2020" name="G3 (Bethesda)">
        <title>Improved Reference Genome for Cyclotella cryptica CCMP332, a Model for Cell Wall Morphogenesis, Salinity Adaptation, and Lipid Production in Diatoms (Bacillariophyta).</title>
        <authorList>
            <person name="Roberts W.R."/>
            <person name="Downey K.M."/>
            <person name="Ruck E.C."/>
            <person name="Traller J.C."/>
            <person name="Alverson A.J."/>
        </authorList>
    </citation>
    <scope>NUCLEOTIDE SEQUENCE [LARGE SCALE GENOMIC DNA]</scope>
    <source>
        <strain evidence="3 4">CCMP332</strain>
    </source>
</reference>
<dbReference type="PANTHER" id="PTHR24153:SF8">
    <property type="entry name" value="FORKED, ISOFORM F"/>
    <property type="match status" value="1"/>
</dbReference>
<evidence type="ECO:0000256" key="2">
    <source>
        <dbReference type="ARBA" id="ARBA00023043"/>
    </source>
</evidence>
<dbReference type="EMBL" id="JABMIG020000034">
    <property type="protein sequence ID" value="KAL3800165.1"/>
    <property type="molecule type" value="Genomic_DNA"/>
</dbReference>
<proteinExistence type="predicted"/>
<accession>A0ABD3QI94</accession>
<dbReference type="InterPro" id="IPR052420">
    <property type="entry name" value="Espin/Espin-like"/>
</dbReference>
<organism evidence="3 4">
    <name type="scientific">Cyclotella cryptica</name>
    <dbReference type="NCBI Taxonomy" id="29204"/>
    <lineage>
        <taxon>Eukaryota</taxon>
        <taxon>Sar</taxon>
        <taxon>Stramenopiles</taxon>
        <taxon>Ochrophyta</taxon>
        <taxon>Bacillariophyta</taxon>
        <taxon>Coscinodiscophyceae</taxon>
        <taxon>Thalassiosirophycidae</taxon>
        <taxon>Stephanodiscales</taxon>
        <taxon>Stephanodiscaceae</taxon>
        <taxon>Cyclotella</taxon>
    </lineage>
</organism>
<gene>
    <name evidence="3" type="ORF">HJC23_001086</name>
</gene>
<comment type="caution">
    <text evidence="3">The sequence shown here is derived from an EMBL/GenBank/DDBJ whole genome shotgun (WGS) entry which is preliminary data.</text>
</comment>
<dbReference type="Proteomes" id="UP001516023">
    <property type="component" value="Unassembled WGS sequence"/>
</dbReference>
<dbReference type="SUPFAM" id="SSF48403">
    <property type="entry name" value="Ankyrin repeat"/>
    <property type="match status" value="1"/>
</dbReference>
<keyword evidence="2" id="KW-0040">ANK repeat</keyword>
<dbReference type="InterPro" id="IPR036770">
    <property type="entry name" value="Ankyrin_rpt-contain_sf"/>
</dbReference>
<keyword evidence="1" id="KW-0677">Repeat</keyword>
<dbReference type="PANTHER" id="PTHR24153">
    <property type="entry name" value="ESPIN"/>
    <property type="match status" value="1"/>
</dbReference>
<evidence type="ECO:0000313" key="4">
    <source>
        <dbReference type="Proteomes" id="UP001516023"/>
    </source>
</evidence>
<sequence length="368" mass="41691">MGLFILAAKRELHYVFQRISHSYDGKIQDFLHLIDLCPFLASDKTKYNDGMVLSLLRKNPRVACLRASFRRLGIGTNLHPLPLVVALGGSLDVVKIMVEACPEALGERLSGRRNLLHYAISEGVDIQVIRYLVTQYPQFLYETDSYNAIPLHLASTYPSSSLSVLQLLLHLHPNGAKAIDNKSQTPLHRACKSRAPLEKIMVLVAACPDVLSWRDWCGNTPLGLADRMDHRLGDVHPEVVELLEWVEEVLRLDMEPHYNPSNINNLGETILTPTSEERQRAQEILARFHSMRWYDGISMAFFDNTKLFTLLGIPTPLIHKFLSLICGSKSTITIDDSTNSDINRTNRLKGLFSLLRQHPLFFCRTPNK</sequence>
<keyword evidence="4" id="KW-1185">Reference proteome</keyword>
<evidence type="ECO:0000256" key="1">
    <source>
        <dbReference type="ARBA" id="ARBA00022737"/>
    </source>
</evidence>
<protein>
    <submittedName>
        <fullName evidence="3">Uncharacterized protein</fullName>
    </submittedName>
</protein>
<dbReference type="AlphaFoldDB" id="A0ABD3QI94"/>